<comment type="caution">
    <text evidence="2">The sequence shown here is derived from an EMBL/GenBank/DDBJ whole genome shotgun (WGS) entry which is preliminary data.</text>
</comment>
<organism evidence="2 3">
    <name type="scientific">Pleurodeles waltl</name>
    <name type="common">Iberian ribbed newt</name>
    <dbReference type="NCBI Taxonomy" id="8319"/>
    <lineage>
        <taxon>Eukaryota</taxon>
        <taxon>Metazoa</taxon>
        <taxon>Chordata</taxon>
        <taxon>Craniata</taxon>
        <taxon>Vertebrata</taxon>
        <taxon>Euteleostomi</taxon>
        <taxon>Amphibia</taxon>
        <taxon>Batrachia</taxon>
        <taxon>Caudata</taxon>
        <taxon>Salamandroidea</taxon>
        <taxon>Salamandridae</taxon>
        <taxon>Pleurodelinae</taxon>
        <taxon>Pleurodeles</taxon>
    </lineage>
</organism>
<dbReference type="AlphaFoldDB" id="A0AAV7PV67"/>
<evidence type="ECO:0000313" key="2">
    <source>
        <dbReference type="EMBL" id="KAJ1131849.1"/>
    </source>
</evidence>
<dbReference type="Proteomes" id="UP001066276">
    <property type="component" value="Chromosome 7"/>
</dbReference>
<reference evidence="2" key="1">
    <citation type="journal article" date="2022" name="bioRxiv">
        <title>Sequencing and chromosome-scale assembly of the giantPleurodeles waltlgenome.</title>
        <authorList>
            <person name="Brown T."/>
            <person name="Elewa A."/>
            <person name="Iarovenko S."/>
            <person name="Subramanian E."/>
            <person name="Araus A.J."/>
            <person name="Petzold A."/>
            <person name="Susuki M."/>
            <person name="Suzuki K.-i.T."/>
            <person name="Hayashi T."/>
            <person name="Toyoda A."/>
            <person name="Oliveira C."/>
            <person name="Osipova E."/>
            <person name="Leigh N.D."/>
            <person name="Simon A."/>
            <person name="Yun M.H."/>
        </authorList>
    </citation>
    <scope>NUCLEOTIDE SEQUENCE</scope>
    <source>
        <strain evidence="2">20211129_DDA</strain>
        <tissue evidence="2">Liver</tissue>
    </source>
</reference>
<evidence type="ECO:0000313" key="3">
    <source>
        <dbReference type="Proteomes" id="UP001066276"/>
    </source>
</evidence>
<dbReference type="EMBL" id="JANPWB010000011">
    <property type="protein sequence ID" value="KAJ1131849.1"/>
    <property type="molecule type" value="Genomic_DNA"/>
</dbReference>
<feature type="region of interest" description="Disordered" evidence="1">
    <location>
        <begin position="142"/>
        <end position="163"/>
    </location>
</feature>
<proteinExistence type="predicted"/>
<protein>
    <submittedName>
        <fullName evidence="2">Uncharacterized protein</fullName>
    </submittedName>
</protein>
<accession>A0AAV7PV67</accession>
<name>A0AAV7PV67_PLEWA</name>
<keyword evidence="3" id="KW-1185">Reference proteome</keyword>
<evidence type="ECO:0000256" key="1">
    <source>
        <dbReference type="SAM" id="MobiDB-lite"/>
    </source>
</evidence>
<sequence>MPVPGSIANSGKYKADICNVCFLTGTSVNAYFTFIQRKALNVPKQFTGASNIRRQDAPTKLPYLSQCRRNCPARLPVKSQLAGTVEARRSFVKAESVPQFASDRVLLPCCWPRDHELQQGGPPRYPLLLQGQPQALTDGALARYAPPPPKAAVRVTVRRQKKG</sequence>
<gene>
    <name evidence="2" type="ORF">NDU88_010181</name>
</gene>